<dbReference type="EMBL" id="FOHS01000003">
    <property type="protein sequence ID" value="SET74481.1"/>
    <property type="molecule type" value="Genomic_DNA"/>
</dbReference>
<evidence type="ECO:0000256" key="1">
    <source>
        <dbReference type="SAM" id="SignalP"/>
    </source>
</evidence>
<dbReference type="SUPFAM" id="SSF48452">
    <property type="entry name" value="TPR-like"/>
    <property type="match status" value="1"/>
</dbReference>
<reference evidence="3" key="1">
    <citation type="submission" date="2016-10" db="EMBL/GenBank/DDBJ databases">
        <authorList>
            <person name="Varghese N."/>
            <person name="Submissions S."/>
        </authorList>
    </citation>
    <scope>NUCLEOTIDE SEQUENCE [LARGE SCALE GENOMIC DNA]</scope>
    <source>
        <strain evidence="3">DSM 15310</strain>
    </source>
</reference>
<dbReference type="Proteomes" id="UP000198697">
    <property type="component" value="Unassembled WGS sequence"/>
</dbReference>
<feature type="signal peptide" evidence="1">
    <location>
        <begin position="1"/>
        <end position="29"/>
    </location>
</feature>
<accession>A0A1I0GTK0</accession>
<keyword evidence="1" id="KW-0732">Signal</keyword>
<organism evidence="2 3">
    <name type="scientific">Hymenobacter actinosclerus</name>
    <dbReference type="NCBI Taxonomy" id="82805"/>
    <lineage>
        <taxon>Bacteria</taxon>
        <taxon>Pseudomonadati</taxon>
        <taxon>Bacteroidota</taxon>
        <taxon>Cytophagia</taxon>
        <taxon>Cytophagales</taxon>
        <taxon>Hymenobacteraceae</taxon>
        <taxon>Hymenobacter</taxon>
    </lineage>
</organism>
<keyword evidence="3" id="KW-1185">Reference proteome</keyword>
<evidence type="ECO:0000313" key="2">
    <source>
        <dbReference type="EMBL" id="SET74481.1"/>
    </source>
</evidence>
<dbReference type="OrthoDB" id="1234389at2"/>
<protein>
    <recommendedName>
        <fullName evidence="4">Tetratricopeptide repeat-containing protein</fullName>
    </recommendedName>
</protein>
<dbReference type="AlphaFoldDB" id="A0A1I0GTK0"/>
<dbReference type="Gene3D" id="1.25.40.10">
    <property type="entry name" value="Tetratricopeptide repeat domain"/>
    <property type="match status" value="1"/>
</dbReference>
<name>A0A1I0GTK0_9BACT</name>
<dbReference type="RefSeq" id="WP_143069816.1">
    <property type="nucleotide sequence ID" value="NZ_FOHS01000003.1"/>
</dbReference>
<sequence length="356" mass="40167">MRHRTSRTLFLARIILVAPLVAVAGWAQAQTTEEASALYLSGQLDQLIAQGETSLRQNDEQPILHLLVGRAYADQHRFNEAVPHLEKSGQVPPGPDGVRAWSLGYLGLAYYYTNHPDQARTALAVCVALNSTPNATRYAQRRLQAYQLTPFFAEWKVVETAHLRLHFQSPEQVPALAQYAADRERAYQSIEATFPVPAAKKLDFYVWNNTADSRPVVQRNLGFAVPEYLLVNARQNQTRGHELAHVLVQHSLSPTHRSQLINEGVAVYLDQTATNRMQRARQLTRGRTDVWHLWEHPEETDEAVLYAVGGALLEYVATHVPPAQFRALLQDQRAEMHRSWLAPVVAAFEHELAQPE</sequence>
<proteinExistence type="predicted"/>
<evidence type="ECO:0008006" key="4">
    <source>
        <dbReference type="Google" id="ProtNLM"/>
    </source>
</evidence>
<evidence type="ECO:0000313" key="3">
    <source>
        <dbReference type="Proteomes" id="UP000198697"/>
    </source>
</evidence>
<dbReference type="InterPro" id="IPR011990">
    <property type="entry name" value="TPR-like_helical_dom_sf"/>
</dbReference>
<feature type="chain" id="PRO_5011571612" description="Tetratricopeptide repeat-containing protein" evidence="1">
    <location>
        <begin position="30"/>
        <end position="356"/>
    </location>
</feature>
<dbReference type="STRING" id="82805.SAMN04487998_2578"/>
<gene>
    <name evidence="2" type="ORF">SAMN04487998_2578</name>
</gene>